<dbReference type="PANTHER" id="PTHR30246:SF1">
    <property type="entry name" value="2-DEHYDRO-3-DEOXY-6-PHOSPHOGALACTONATE ALDOLASE-RELATED"/>
    <property type="match status" value="1"/>
</dbReference>
<proteinExistence type="inferred from homology"/>
<dbReference type="InterPro" id="IPR000887">
    <property type="entry name" value="Aldlse_KDPG_KHG"/>
</dbReference>
<keyword evidence="5" id="KW-0119">Carbohydrate metabolism</keyword>
<dbReference type="InterPro" id="IPR013785">
    <property type="entry name" value="Aldolase_TIM"/>
</dbReference>
<dbReference type="GO" id="GO:0016829">
    <property type="term" value="F:lyase activity"/>
    <property type="evidence" value="ECO:0007669"/>
    <property type="project" value="UniProtKB-KW"/>
</dbReference>
<name>A0A5C6FLG5_9BACT</name>
<evidence type="ECO:0000256" key="4">
    <source>
        <dbReference type="ARBA" id="ARBA00023239"/>
    </source>
</evidence>
<comment type="subunit">
    <text evidence="3">Homotrimer.</text>
</comment>
<dbReference type="SUPFAM" id="SSF51569">
    <property type="entry name" value="Aldolase"/>
    <property type="match status" value="1"/>
</dbReference>
<accession>A0A5C6FLG5</accession>
<organism evidence="6 7">
    <name type="scientific">Rubripirellula tenax</name>
    <dbReference type="NCBI Taxonomy" id="2528015"/>
    <lineage>
        <taxon>Bacteria</taxon>
        <taxon>Pseudomonadati</taxon>
        <taxon>Planctomycetota</taxon>
        <taxon>Planctomycetia</taxon>
        <taxon>Pirellulales</taxon>
        <taxon>Pirellulaceae</taxon>
        <taxon>Rubripirellula</taxon>
    </lineage>
</organism>
<evidence type="ECO:0000256" key="5">
    <source>
        <dbReference type="ARBA" id="ARBA00023277"/>
    </source>
</evidence>
<reference evidence="6 7" key="1">
    <citation type="submission" date="2019-02" db="EMBL/GenBank/DDBJ databases">
        <title>Deep-cultivation of Planctomycetes and their phenomic and genomic characterization uncovers novel biology.</title>
        <authorList>
            <person name="Wiegand S."/>
            <person name="Jogler M."/>
            <person name="Boedeker C."/>
            <person name="Pinto D."/>
            <person name="Vollmers J."/>
            <person name="Rivas-Marin E."/>
            <person name="Kohn T."/>
            <person name="Peeters S.H."/>
            <person name="Heuer A."/>
            <person name="Rast P."/>
            <person name="Oberbeckmann S."/>
            <person name="Bunk B."/>
            <person name="Jeske O."/>
            <person name="Meyerdierks A."/>
            <person name="Storesund J.E."/>
            <person name="Kallscheuer N."/>
            <person name="Luecker S."/>
            <person name="Lage O.M."/>
            <person name="Pohl T."/>
            <person name="Merkel B.J."/>
            <person name="Hornburger P."/>
            <person name="Mueller R.-W."/>
            <person name="Bruemmer F."/>
            <person name="Labrenz M."/>
            <person name="Spormann A.M."/>
            <person name="Op Den Camp H."/>
            <person name="Overmann J."/>
            <person name="Amann R."/>
            <person name="Jetten M.S.M."/>
            <person name="Mascher T."/>
            <person name="Medema M.H."/>
            <person name="Devos D.P."/>
            <person name="Kaster A.-K."/>
            <person name="Ovreas L."/>
            <person name="Rohde M."/>
            <person name="Galperin M.Y."/>
            <person name="Jogler C."/>
        </authorList>
    </citation>
    <scope>NUCLEOTIDE SEQUENCE [LARGE SCALE GENOMIC DNA]</scope>
    <source>
        <strain evidence="6 7">Poly51</strain>
    </source>
</reference>
<comment type="pathway">
    <text evidence="1">Carbohydrate acid metabolism.</text>
</comment>
<dbReference type="AlphaFoldDB" id="A0A5C6FLG5"/>
<dbReference type="RefSeq" id="WP_146454957.1">
    <property type="nucleotide sequence ID" value="NZ_SJPW01000001.1"/>
</dbReference>
<protein>
    <submittedName>
        <fullName evidence="6">Putative KHG/KDPG aldolase</fullName>
    </submittedName>
</protein>
<evidence type="ECO:0000256" key="3">
    <source>
        <dbReference type="ARBA" id="ARBA00011233"/>
    </source>
</evidence>
<dbReference type="CDD" id="cd00452">
    <property type="entry name" value="KDPG_aldolase"/>
    <property type="match status" value="1"/>
</dbReference>
<dbReference type="OrthoDB" id="9802667at2"/>
<evidence type="ECO:0000313" key="7">
    <source>
        <dbReference type="Proteomes" id="UP000318288"/>
    </source>
</evidence>
<dbReference type="PANTHER" id="PTHR30246">
    <property type="entry name" value="2-KETO-3-DEOXY-6-PHOSPHOGLUCONATE ALDOLASE"/>
    <property type="match status" value="1"/>
</dbReference>
<gene>
    <name evidence="6" type="primary">eda_1</name>
    <name evidence="6" type="ORF">Poly51_11390</name>
</gene>
<sequence length="222" mass="23767">MTSDADFSPELLARIGGCGAMAVVMIDNSDDAVPLAKALLACHIDVMEVTFRTRAAAEAMKRIRDEVPGMLVGAGTILMADQVHEAIAAGAAFGVAPGLSPAVVREARQNGFPFAPGVITPSEMESAIELGCRQLKVFPIEPIGGIKYLRTMAMPYEHLGIRYFVSGGINPENMTAYLYHNDIIAVGGAWIAPQNFIRHQNWSAVIDNAIEAAAIVKEMKVK</sequence>
<dbReference type="Pfam" id="PF01081">
    <property type="entry name" value="Aldolase"/>
    <property type="match status" value="1"/>
</dbReference>
<dbReference type="NCBIfam" id="TIGR01182">
    <property type="entry name" value="eda"/>
    <property type="match status" value="1"/>
</dbReference>
<dbReference type="EMBL" id="SJPW01000001">
    <property type="protein sequence ID" value="TWU60857.1"/>
    <property type="molecule type" value="Genomic_DNA"/>
</dbReference>
<evidence type="ECO:0000256" key="2">
    <source>
        <dbReference type="ARBA" id="ARBA00006906"/>
    </source>
</evidence>
<comment type="caution">
    <text evidence="6">The sequence shown here is derived from an EMBL/GenBank/DDBJ whole genome shotgun (WGS) entry which is preliminary data.</text>
</comment>
<dbReference type="Proteomes" id="UP000318288">
    <property type="component" value="Unassembled WGS sequence"/>
</dbReference>
<comment type="similarity">
    <text evidence="2">Belongs to the KHG/KDPG aldolase family.</text>
</comment>
<evidence type="ECO:0000313" key="6">
    <source>
        <dbReference type="EMBL" id="TWU60857.1"/>
    </source>
</evidence>
<dbReference type="Gene3D" id="3.20.20.70">
    <property type="entry name" value="Aldolase class I"/>
    <property type="match status" value="1"/>
</dbReference>
<evidence type="ECO:0000256" key="1">
    <source>
        <dbReference type="ARBA" id="ARBA00004761"/>
    </source>
</evidence>
<keyword evidence="7" id="KW-1185">Reference proteome</keyword>
<keyword evidence="4" id="KW-0456">Lyase</keyword>